<dbReference type="GO" id="GO:0016887">
    <property type="term" value="F:ATP hydrolysis activity"/>
    <property type="evidence" value="ECO:0007669"/>
    <property type="project" value="InterPro"/>
</dbReference>
<keyword evidence="1" id="KW-0813">Transport</keyword>
<dbReference type="Gene3D" id="3.40.50.300">
    <property type="entry name" value="P-loop containing nucleotide triphosphate hydrolases"/>
    <property type="match status" value="1"/>
</dbReference>
<evidence type="ECO:0000256" key="2">
    <source>
        <dbReference type="ARBA" id="ARBA00022741"/>
    </source>
</evidence>
<keyword evidence="3 5" id="KW-0067">ATP-binding</keyword>
<dbReference type="InterPro" id="IPR027417">
    <property type="entry name" value="P-loop_NTPase"/>
</dbReference>
<dbReference type="Proteomes" id="UP000284296">
    <property type="component" value="Unassembled WGS sequence"/>
</dbReference>
<dbReference type="PANTHER" id="PTHR42939">
    <property type="entry name" value="ABC TRANSPORTER ATP-BINDING PROTEIN ALBC-RELATED"/>
    <property type="match status" value="1"/>
</dbReference>
<dbReference type="AlphaFoldDB" id="A0A395V417"/>
<dbReference type="GO" id="GO:0005524">
    <property type="term" value="F:ATP binding"/>
    <property type="evidence" value="ECO:0007669"/>
    <property type="project" value="UniProtKB-KW"/>
</dbReference>
<dbReference type="SMART" id="SM00382">
    <property type="entry name" value="AAA"/>
    <property type="match status" value="1"/>
</dbReference>
<evidence type="ECO:0000259" key="4">
    <source>
        <dbReference type="PROSITE" id="PS50893"/>
    </source>
</evidence>
<dbReference type="PROSITE" id="PS50893">
    <property type="entry name" value="ABC_TRANSPORTER_2"/>
    <property type="match status" value="1"/>
</dbReference>
<dbReference type="InterPro" id="IPR051782">
    <property type="entry name" value="ABC_Transporter_VariousFunc"/>
</dbReference>
<evidence type="ECO:0000313" key="5">
    <source>
        <dbReference type="EMBL" id="RGR55892.1"/>
    </source>
</evidence>
<dbReference type="Pfam" id="PF00005">
    <property type="entry name" value="ABC_tran"/>
    <property type="match status" value="1"/>
</dbReference>
<proteinExistence type="predicted"/>
<dbReference type="Proteomes" id="UP000266066">
    <property type="component" value="Unassembled WGS sequence"/>
</dbReference>
<dbReference type="SUPFAM" id="SSF52540">
    <property type="entry name" value="P-loop containing nucleoside triphosphate hydrolases"/>
    <property type="match status" value="1"/>
</dbReference>
<evidence type="ECO:0000256" key="3">
    <source>
        <dbReference type="ARBA" id="ARBA00022840"/>
    </source>
</evidence>
<dbReference type="EMBL" id="QRUJ01000003">
    <property type="protein sequence ID" value="RGR55892.1"/>
    <property type="molecule type" value="Genomic_DNA"/>
</dbReference>
<feature type="domain" description="ABC transporter" evidence="4">
    <location>
        <begin position="16"/>
        <end position="243"/>
    </location>
</feature>
<reference evidence="7 8" key="1">
    <citation type="submission" date="2018-08" db="EMBL/GenBank/DDBJ databases">
        <title>A genome reference for cultivated species of the human gut microbiota.</title>
        <authorList>
            <person name="Zou Y."/>
            <person name="Xue W."/>
            <person name="Luo G."/>
        </authorList>
    </citation>
    <scope>NUCLEOTIDE SEQUENCE [LARGE SCALE GENOMIC DNA]</scope>
    <source>
        <strain evidence="6 8">AF18-16LB</strain>
        <strain evidence="5 7">AF25-15</strain>
    </source>
</reference>
<accession>A0A395V417</accession>
<protein>
    <submittedName>
        <fullName evidence="5">ABC transporter ATP-binding protein</fullName>
    </submittedName>
</protein>
<evidence type="ECO:0000313" key="7">
    <source>
        <dbReference type="Proteomes" id="UP000266066"/>
    </source>
</evidence>
<evidence type="ECO:0000313" key="8">
    <source>
        <dbReference type="Proteomes" id="UP000284296"/>
    </source>
</evidence>
<comment type="caution">
    <text evidence="5">The sequence shown here is derived from an EMBL/GenBank/DDBJ whole genome shotgun (WGS) entry which is preliminary data.</text>
</comment>
<dbReference type="EMBL" id="QRXG01000035">
    <property type="protein sequence ID" value="RGT78425.1"/>
    <property type="molecule type" value="Genomic_DNA"/>
</dbReference>
<dbReference type="CDD" id="cd03230">
    <property type="entry name" value="ABC_DR_subfamily_A"/>
    <property type="match status" value="1"/>
</dbReference>
<evidence type="ECO:0000256" key="1">
    <source>
        <dbReference type="ARBA" id="ARBA00022448"/>
    </source>
</evidence>
<gene>
    <name evidence="6" type="ORF">DWX06_14485</name>
    <name evidence="5" type="ORF">DWY38_03955</name>
</gene>
<organism evidence="5 7">
    <name type="scientific">Agathobacter rectalis</name>
    <dbReference type="NCBI Taxonomy" id="39491"/>
    <lineage>
        <taxon>Bacteria</taxon>
        <taxon>Bacillati</taxon>
        <taxon>Bacillota</taxon>
        <taxon>Clostridia</taxon>
        <taxon>Lachnospirales</taxon>
        <taxon>Lachnospiraceae</taxon>
        <taxon>Agathobacter</taxon>
    </lineage>
</organism>
<keyword evidence="2" id="KW-0547">Nucleotide-binding</keyword>
<dbReference type="InterPro" id="IPR003593">
    <property type="entry name" value="AAA+_ATPase"/>
</dbReference>
<dbReference type="PANTHER" id="PTHR42939:SF3">
    <property type="entry name" value="ABC TRANSPORTER ATP-BINDING COMPONENT"/>
    <property type="match status" value="1"/>
</dbReference>
<evidence type="ECO:0000313" key="6">
    <source>
        <dbReference type="EMBL" id="RGT78425.1"/>
    </source>
</evidence>
<name>A0A395V417_9FIRM</name>
<sequence length="309" mass="35353">MHTYFNCGKAKEKVMLRVHELDKEMSGEDRFHLENISFHLPKGYICGLVGENGAGKTTLLRCLMGLYRSTGDIVIDGHNLNSDEAAAREVIAVVGDEGFFDENINLEKLGKYYGQMYVRFDMEKYLGYLERFNLDRKQKYKKLSKGMKIKAQLAFALSYGAKLFLFDEPTAGLDKHFREDFLRLCTELVSDGGKSIIISSHITEDLDRIADYIAYMQAGRLLFFKPKDAACEHFRIVTGPVYKCKLIPKEAVVYMEEGTYSSTAMVIRDKCILVDRELQEHTPDIRELIHYLVKGGKENAENIVEKYFG</sequence>
<dbReference type="InterPro" id="IPR003439">
    <property type="entry name" value="ABC_transporter-like_ATP-bd"/>
</dbReference>